<comment type="similarity">
    <text evidence="1">Belongs to the arylamine N-acetyltransferase family.</text>
</comment>
<dbReference type="Gene3D" id="3.30.2140.10">
    <property type="entry name" value="Arylamine N-acetyltransferase"/>
    <property type="match status" value="1"/>
</dbReference>
<gene>
    <name evidence="3" type="ORF">DSL92_07160</name>
</gene>
<accession>A0A432JH64</accession>
<evidence type="ECO:0008006" key="4">
    <source>
        <dbReference type="Google" id="ProtNLM"/>
    </source>
</evidence>
<dbReference type="InterPro" id="IPR038765">
    <property type="entry name" value="Papain-like_cys_pep_sf"/>
</dbReference>
<evidence type="ECO:0000256" key="1">
    <source>
        <dbReference type="ARBA" id="ARBA00006547"/>
    </source>
</evidence>
<comment type="caution">
    <text evidence="3">The sequence shown here is derived from an EMBL/GenBank/DDBJ whole genome shotgun (WGS) entry which is preliminary data.</text>
</comment>
<feature type="region of interest" description="Disordered" evidence="2">
    <location>
        <begin position="1"/>
        <end position="30"/>
    </location>
</feature>
<dbReference type="AlphaFoldDB" id="A0A432JH64"/>
<reference evidence="3" key="1">
    <citation type="submission" date="2018-12" db="EMBL/GenBank/DDBJ databases">
        <authorList>
            <person name="Jadhav K."/>
            <person name="Kushwaha B."/>
            <person name="Jadhav I."/>
        </authorList>
    </citation>
    <scope>NUCLEOTIDE SEQUENCE [LARGE SCALE GENOMIC DNA]</scope>
    <source>
        <strain evidence="3">SBS 10</strain>
    </source>
</reference>
<dbReference type="SUPFAM" id="SSF54001">
    <property type="entry name" value="Cysteine proteinases"/>
    <property type="match status" value="1"/>
</dbReference>
<dbReference type="GO" id="GO:0016407">
    <property type="term" value="F:acetyltransferase activity"/>
    <property type="evidence" value="ECO:0007669"/>
    <property type="project" value="InterPro"/>
</dbReference>
<dbReference type="PANTHER" id="PTHR11786:SF0">
    <property type="entry name" value="ARYLAMINE N-ACETYLTRANSFERASE 4-RELATED"/>
    <property type="match status" value="1"/>
</dbReference>
<evidence type="ECO:0000256" key="2">
    <source>
        <dbReference type="SAM" id="MobiDB-lite"/>
    </source>
</evidence>
<organism evidence="3">
    <name type="scientific">Billgrantia gudaonensis</name>
    <dbReference type="NCBI Taxonomy" id="376427"/>
    <lineage>
        <taxon>Bacteria</taxon>
        <taxon>Pseudomonadati</taxon>
        <taxon>Pseudomonadota</taxon>
        <taxon>Gammaproteobacteria</taxon>
        <taxon>Oceanospirillales</taxon>
        <taxon>Halomonadaceae</taxon>
        <taxon>Billgrantia</taxon>
    </lineage>
</organism>
<sequence>MQASGTLLHESATWEASPRPRGLSGTARLPRVADPSLETLRALQRAHLEAIPSRTWRSPSAGDPDLASLQDKLVRRRRGGYCHEQNLLFGTVLDRLGFRVVPRARGCWWAKRPAGSRP</sequence>
<proteinExistence type="inferred from homology"/>
<name>A0A432JH64_9GAMM</name>
<dbReference type="EMBL" id="RXHI01000022">
    <property type="protein sequence ID" value="RUA22175.1"/>
    <property type="molecule type" value="Genomic_DNA"/>
</dbReference>
<dbReference type="InterPro" id="IPR001447">
    <property type="entry name" value="Arylamine_N-AcTrfase"/>
</dbReference>
<dbReference type="PANTHER" id="PTHR11786">
    <property type="entry name" value="N-HYDROXYARYLAMINE O-ACETYLTRANSFERASE"/>
    <property type="match status" value="1"/>
</dbReference>
<protein>
    <recommendedName>
        <fullName evidence="4">Arylamine N-acetyltransferase</fullName>
    </recommendedName>
</protein>
<dbReference type="Pfam" id="PF00797">
    <property type="entry name" value="Acetyltransf_2"/>
    <property type="match status" value="1"/>
</dbReference>
<dbReference type="Gene3D" id="2.40.128.150">
    <property type="entry name" value="Cysteine proteinases"/>
    <property type="match status" value="1"/>
</dbReference>
<evidence type="ECO:0000313" key="3">
    <source>
        <dbReference type="EMBL" id="RUA22175.1"/>
    </source>
</evidence>